<dbReference type="GO" id="GO:0071816">
    <property type="term" value="P:tail-anchored membrane protein insertion into ER membrane"/>
    <property type="evidence" value="ECO:0007669"/>
    <property type="project" value="InterPro"/>
</dbReference>
<name>A0A6A6XYR4_9PEZI</name>
<evidence type="ECO:0000256" key="5">
    <source>
        <dbReference type="ARBA" id="ARBA00022824"/>
    </source>
</evidence>
<dbReference type="Proteomes" id="UP000504636">
    <property type="component" value="Unplaced"/>
</dbReference>
<dbReference type="EMBL" id="MU003730">
    <property type="protein sequence ID" value="KAF2801418.1"/>
    <property type="molecule type" value="Genomic_DNA"/>
</dbReference>
<dbReference type="FunFam" id="1.10.287.660:FF:000006">
    <property type="entry name" value="Protein GET1"/>
    <property type="match status" value="1"/>
</dbReference>
<dbReference type="InterPro" id="IPR027538">
    <property type="entry name" value="Get1_fungi"/>
</dbReference>
<keyword evidence="3" id="KW-0813">Transport</keyword>
<evidence type="ECO:0000313" key="10">
    <source>
        <dbReference type="EMBL" id="KAF2801418.1"/>
    </source>
</evidence>
<dbReference type="OrthoDB" id="69461at2759"/>
<evidence type="ECO:0000256" key="2">
    <source>
        <dbReference type="ARBA" id="ARBA00010799"/>
    </source>
</evidence>
<sequence length="203" mass="22694">MPSLLLIVFVLQLALHLLNNVGSSSVNQLLWVLYNKLPTPTAAGAKKQTIAKREVIRLKREMAGISAQDDFARWAKVRRQHDKAVADFEKIDASLRTAQNTFSTTLTTVRWVSTTGLRYILQFWYTKRALFWIPRGWVPGYVEWILAFPRAPRGSVSINVWDVACASCVAMVNEAVLAVWALATKDKAAEKGAHKQEGMAIPA</sequence>
<dbReference type="InterPro" id="IPR029012">
    <property type="entry name" value="Helix_hairpin_bin_sf"/>
</dbReference>
<proteinExistence type="inferred from homology"/>
<evidence type="ECO:0000256" key="8">
    <source>
        <dbReference type="ARBA" id="ARBA00023136"/>
    </source>
</evidence>
<evidence type="ECO:0000256" key="9">
    <source>
        <dbReference type="SAM" id="SignalP"/>
    </source>
</evidence>
<dbReference type="PANTHER" id="PTHR42650">
    <property type="entry name" value="TAIL-ANCHORED PROTEIN INSERTION RECEPTOR WRB"/>
    <property type="match status" value="1"/>
</dbReference>
<keyword evidence="11" id="KW-1185">Reference proteome</keyword>
<reference evidence="12" key="3">
    <citation type="submission" date="2025-04" db="UniProtKB">
        <authorList>
            <consortium name="RefSeq"/>
        </authorList>
    </citation>
    <scope>IDENTIFICATION</scope>
    <source>
        <strain evidence="12">CBS 304.34</strain>
    </source>
</reference>
<dbReference type="GO" id="GO:0043495">
    <property type="term" value="F:protein-membrane adaptor activity"/>
    <property type="evidence" value="ECO:0007669"/>
    <property type="project" value="TreeGrafter"/>
</dbReference>
<dbReference type="GO" id="GO:0005789">
    <property type="term" value="C:endoplasmic reticulum membrane"/>
    <property type="evidence" value="ECO:0007669"/>
    <property type="project" value="UniProtKB-SubCell"/>
</dbReference>
<keyword evidence="8" id="KW-0472">Membrane</keyword>
<dbReference type="HAMAP" id="MF_03113">
    <property type="entry name" value="Get1"/>
    <property type="match status" value="1"/>
</dbReference>
<accession>A0A6A6XYR4</accession>
<dbReference type="PANTHER" id="PTHR42650:SF1">
    <property type="entry name" value="GUIDED ENTRY OF TAIL-ANCHORED PROTEINS FACTOR 1"/>
    <property type="match status" value="1"/>
</dbReference>
<evidence type="ECO:0000256" key="4">
    <source>
        <dbReference type="ARBA" id="ARBA00022692"/>
    </source>
</evidence>
<keyword evidence="7" id="KW-0175">Coiled coil</keyword>
<dbReference type="GeneID" id="54455368"/>
<reference evidence="12" key="2">
    <citation type="submission" date="2020-04" db="EMBL/GenBank/DDBJ databases">
        <authorList>
            <consortium name="NCBI Genome Project"/>
        </authorList>
    </citation>
    <scope>NUCLEOTIDE SEQUENCE</scope>
    <source>
        <strain evidence="12">CBS 304.34</strain>
    </source>
</reference>
<dbReference type="Gene3D" id="1.10.287.660">
    <property type="entry name" value="Helix hairpin bin"/>
    <property type="match status" value="1"/>
</dbReference>
<feature type="chain" id="PRO_5044628750" evidence="9">
    <location>
        <begin position="24"/>
        <end position="203"/>
    </location>
</feature>
<evidence type="ECO:0000256" key="3">
    <source>
        <dbReference type="ARBA" id="ARBA00022448"/>
    </source>
</evidence>
<keyword evidence="5" id="KW-0256">Endoplasmic reticulum</keyword>
<reference evidence="10 12" key="1">
    <citation type="journal article" date="2020" name="Stud. Mycol.">
        <title>101 Dothideomycetes genomes: a test case for predicting lifestyles and emergence of pathogens.</title>
        <authorList>
            <person name="Haridas S."/>
            <person name="Albert R."/>
            <person name="Binder M."/>
            <person name="Bloem J."/>
            <person name="Labutti K."/>
            <person name="Salamov A."/>
            <person name="Andreopoulos B."/>
            <person name="Baker S."/>
            <person name="Barry K."/>
            <person name="Bills G."/>
            <person name="Bluhm B."/>
            <person name="Cannon C."/>
            <person name="Castanera R."/>
            <person name="Culley D."/>
            <person name="Daum C."/>
            <person name="Ezra D."/>
            <person name="Gonzalez J."/>
            <person name="Henrissat B."/>
            <person name="Kuo A."/>
            <person name="Liang C."/>
            <person name="Lipzen A."/>
            <person name="Lutzoni F."/>
            <person name="Magnuson J."/>
            <person name="Mondo S."/>
            <person name="Nolan M."/>
            <person name="Ohm R."/>
            <person name="Pangilinan J."/>
            <person name="Park H.-J."/>
            <person name="Ramirez L."/>
            <person name="Alfaro M."/>
            <person name="Sun H."/>
            <person name="Tritt A."/>
            <person name="Yoshinaga Y."/>
            <person name="Zwiers L.-H."/>
            <person name="Turgeon B."/>
            <person name="Goodwin S."/>
            <person name="Spatafora J."/>
            <person name="Crous P."/>
            <person name="Grigoriev I."/>
        </authorList>
    </citation>
    <scope>NUCLEOTIDE SEQUENCE</scope>
    <source>
        <strain evidence="10 12">CBS 304.34</strain>
    </source>
</reference>
<dbReference type="InterPro" id="IPR028945">
    <property type="entry name" value="Get1"/>
</dbReference>
<evidence type="ECO:0000256" key="6">
    <source>
        <dbReference type="ARBA" id="ARBA00022989"/>
    </source>
</evidence>
<organism evidence="10">
    <name type="scientific">Mytilinidion resinicola</name>
    <dbReference type="NCBI Taxonomy" id="574789"/>
    <lineage>
        <taxon>Eukaryota</taxon>
        <taxon>Fungi</taxon>
        <taxon>Dikarya</taxon>
        <taxon>Ascomycota</taxon>
        <taxon>Pezizomycotina</taxon>
        <taxon>Dothideomycetes</taxon>
        <taxon>Pleosporomycetidae</taxon>
        <taxon>Mytilinidiales</taxon>
        <taxon>Mytilinidiaceae</taxon>
        <taxon>Mytilinidion</taxon>
    </lineage>
</organism>
<comment type="subcellular location">
    <subcellularLocation>
        <location evidence="1">Endoplasmic reticulum membrane</location>
        <topology evidence="1">Multi-pass membrane protein</topology>
    </subcellularLocation>
</comment>
<keyword evidence="6" id="KW-1133">Transmembrane helix</keyword>
<evidence type="ECO:0000313" key="11">
    <source>
        <dbReference type="Proteomes" id="UP000504636"/>
    </source>
</evidence>
<feature type="signal peptide" evidence="9">
    <location>
        <begin position="1"/>
        <end position="23"/>
    </location>
</feature>
<comment type="similarity">
    <text evidence="2">Belongs to the WRB/GET1 family.</text>
</comment>
<dbReference type="RefSeq" id="XP_033568382.1">
    <property type="nucleotide sequence ID" value="XM_033714475.1"/>
</dbReference>
<gene>
    <name evidence="10 12" type="ORF">BDZ99DRAFT_348903</name>
</gene>
<dbReference type="AlphaFoldDB" id="A0A6A6XYR4"/>
<keyword evidence="9" id="KW-0732">Signal</keyword>
<evidence type="ECO:0000313" key="12">
    <source>
        <dbReference type="RefSeq" id="XP_033568382.1"/>
    </source>
</evidence>
<dbReference type="GO" id="GO:0043529">
    <property type="term" value="C:GET complex"/>
    <property type="evidence" value="ECO:0007669"/>
    <property type="project" value="InterPro"/>
</dbReference>
<dbReference type="Pfam" id="PF04420">
    <property type="entry name" value="CHD5"/>
    <property type="match status" value="1"/>
</dbReference>
<keyword evidence="4" id="KW-0812">Transmembrane</keyword>
<evidence type="ECO:0000256" key="1">
    <source>
        <dbReference type="ARBA" id="ARBA00004477"/>
    </source>
</evidence>
<feature type="non-terminal residue" evidence="10">
    <location>
        <position position="203"/>
    </location>
</feature>
<evidence type="ECO:0000256" key="7">
    <source>
        <dbReference type="ARBA" id="ARBA00023054"/>
    </source>
</evidence>
<protein>
    <submittedName>
        <fullName evidence="10 12">Protein get1</fullName>
    </submittedName>
</protein>